<dbReference type="AlphaFoldDB" id="A0A840KJV7"/>
<name>A0A840KJV7_9FLAO</name>
<accession>A0A840KJV7</accession>
<dbReference type="EMBL" id="JACHLE010000005">
    <property type="protein sequence ID" value="MBB4807790.1"/>
    <property type="molecule type" value="Genomic_DNA"/>
</dbReference>
<evidence type="ECO:0000313" key="1">
    <source>
        <dbReference type="EMBL" id="MBB4807790.1"/>
    </source>
</evidence>
<organism evidence="1 2">
    <name type="scientific">Chryseobacterium defluvii</name>
    <dbReference type="NCBI Taxonomy" id="160396"/>
    <lineage>
        <taxon>Bacteria</taxon>
        <taxon>Pseudomonadati</taxon>
        <taxon>Bacteroidota</taxon>
        <taxon>Flavobacteriia</taxon>
        <taxon>Flavobacteriales</taxon>
        <taxon>Weeksellaceae</taxon>
        <taxon>Chryseobacterium group</taxon>
        <taxon>Chryseobacterium</taxon>
    </lineage>
</organism>
<gene>
    <name evidence="1" type="ORF">HNP38_003106</name>
</gene>
<proteinExistence type="predicted"/>
<protein>
    <submittedName>
        <fullName evidence="1">Uncharacterized protein</fullName>
    </submittedName>
</protein>
<dbReference type="Proteomes" id="UP000592180">
    <property type="component" value="Unassembled WGS sequence"/>
</dbReference>
<reference evidence="1 2" key="1">
    <citation type="submission" date="2020-08" db="EMBL/GenBank/DDBJ databases">
        <title>Functional genomics of gut bacteria from endangered species of beetles.</title>
        <authorList>
            <person name="Carlos-Shanley C."/>
        </authorList>
    </citation>
    <scope>NUCLEOTIDE SEQUENCE [LARGE SCALE GENOMIC DNA]</scope>
    <source>
        <strain evidence="1 2">S00151</strain>
    </source>
</reference>
<sequence>MKTNHKLFIFLIFPVFIFGQKKYKYSYKEGYGFLAEAQKMIKEDKIKSAKILINKAKRTNYGFCGNAWIDANSQITLLEVQVLNKENNYDQSLNILDSLDECSYGADCDTRDYLKIETLILKFGKEKVKNAFKNVNKVSIINDYDYGESYSAFIKDLNYNFNFTARQIIFVDENGKKVPKNVTDNEFLNIAQNQPFYSLLKE</sequence>
<dbReference type="RefSeq" id="WP_184191031.1">
    <property type="nucleotide sequence ID" value="NZ_JACHLE010000005.1"/>
</dbReference>
<evidence type="ECO:0000313" key="2">
    <source>
        <dbReference type="Proteomes" id="UP000592180"/>
    </source>
</evidence>
<comment type="caution">
    <text evidence="1">The sequence shown here is derived from an EMBL/GenBank/DDBJ whole genome shotgun (WGS) entry which is preliminary data.</text>
</comment>
<keyword evidence="2" id="KW-1185">Reference proteome</keyword>